<evidence type="ECO:0000256" key="11">
    <source>
        <dbReference type="ARBA" id="ARBA00023004"/>
    </source>
</evidence>
<protein>
    <recommendedName>
        <fullName evidence="18">Cytochrome P450</fullName>
    </recommendedName>
</protein>
<dbReference type="PANTHER" id="PTHR24291:SF189">
    <property type="entry name" value="CYTOCHROME P450 4C3-RELATED"/>
    <property type="match status" value="1"/>
</dbReference>
<evidence type="ECO:0000313" key="16">
    <source>
        <dbReference type="EMBL" id="CAH2075152.1"/>
    </source>
</evidence>
<reference evidence="16" key="1">
    <citation type="submission" date="2022-03" db="EMBL/GenBank/DDBJ databases">
        <authorList>
            <person name="Martin H S."/>
        </authorList>
    </citation>
    <scope>NUCLEOTIDE SEQUENCE</scope>
</reference>
<dbReference type="Gene3D" id="1.10.630.10">
    <property type="entry name" value="Cytochrome P450"/>
    <property type="match status" value="1"/>
</dbReference>
<proteinExistence type="inferred from homology"/>
<keyword evidence="12 14" id="KW-0503">Monooxygenase</keyword>
<evidence type="ECO:0000313" key="17">
    <source>
        <dbReference type="Proteomes" id="UP000837857"/>
    </source>
</evidence>
<evidence type="ECO:0000256" key="1">
    <source>
        <dbReference type="ARBA" id="ARBA00001971"/>
    </source>
</evidence>
<evidence type="ECO:0008006" key="18">
    <source>
        <dbReference type="Google" id="ProtNLM"/>
    </source>
</evidence>
<keyword evidence="6 14" id="KW-0349">Heme</keyword>
<evidence type="ECO:0000256" key="12">
    <source>
        <dbReference type="ARBA" id="ARBA00023033"/>
    </source>
</evidence>
<evidence type="ECO:0000256" key="14">
    <source>
        <dbReference type="RuleBase" id="RU000461"/>
    </source>
</evidence>
<feature type="non-terminal residue" evidence="16">
    <location>
        <position position="539"/>
    </location>
</feature>
<evidence type="ECO:0000256" key="8">
    <source>
        <dbReference type="ARBA" id="ARBA00022824"/>
    </source>
</evidence>
<dbReference type="PROSITE" id="PS00086">
    <property type="entry name" value="CYTOCHROME_P450"/>
    <property type="match status" value="1"/>
</dbReference>
<evidence type="ECO:0000256" key="9">
    <source>
        <dbReference type="ARBA" id="ARBA00022848"/>
    </source>
</evidence>
<organism evidence="16 17">
    <name type="scientific">Iphiclides podalirius</name>
    <name type="common">scarce swallowtail</name>
    <dbReference type="NCBI Taxonomy" id="110791"/>
    <lineage>
        <taxon>Eukaryota</taxon>
        <taxon>Metazoa</taxon>
        <taxon>Ecdysozoa</taxon>
        <taxon>Arthropoda</taxon>
        <taxon>Hexapoda</taxon>
        <taxon>Insecta</taxon>
        <taxon>Pterygota</taxon>
        <taxon>Neoptera</taxon>
        <taxon>Endopterygota</taxon>
        <taxon>Lepidoptera</taxon>
        <taxon>Glossata</taxon>
        <taxon>Ditrysia</taxon>
        <taxon>Papilionoidea</taxon>
        <taxon>Papilionidae</taxon>
        <taxon>Papilioninae</taxon>
        <taxon>Iphiclides</taxon>
    </lineage>
</organism>
<keyword evidence="7 14" id="KW-0479">Metal-binding</keyword>
<dbReference type="InterPro" id="IPR002401">
    <property type="entry name" value="Cyt_P450_E_grp-I"/>
</dbReference>
<comment type="function">
    <text evidence="2">May be involved in the metabolism of insect hormones and in the breakdown of synthetic insecticides.</text>
</comment>
<evidence type="ECO:0000256" key="6">
    <source>
        <dbReference type="ARBA" id="ARBA00022617"/>
    </source>
</evidence>
<feature type="transmembrane region" description="Helical" evidence="15">
    <location>
        <begin position="28"/>
        <end position="49"/>
    </location>
</feature>
<dbReference type="SUPFAM" id="SSF48264">
    <property type="entry name" value="Cytochrome P450"/>
    <property type="match status" value="1"/>
</dbReference>
<comment type="subcellular location">
    <subcellularLocation>
        <location evidence="4">Endoplasmic reticulum membrane</location>
        <topology evidence="4">Peripheral membrane protein</topology>
    </subcellularLocation>
    <subcellularLocation>
        <location evidence="3">Microsome membrane</location>
        <topology evidence="3">Peripheral membrane protein</topology>
    </subcellularLocation>
</comment>
<evidence type="ECO:0000256" key="4">
    <source>
        <dbReference type="ARBA" id="ARBA00004406"/>
    </source>
</evidence>
<sequence>MYVYIKVIACRCYRYARSAANIQFAARYTSVECVMFLWLFCIVVLFIIFRFRRRHLYKLASAIPGMQKELPIIGVAHTLIGSTEDILSSLQHYSYETMEKNGILHGWLGHILYFIVQDPVDLEVILKTCMEKDDLHRFMRCVIGNGGIFAPVAIWKKRRKILIPAFSPKIVENFVDIFSEQSEHLVGRLGECVGRGQVRMWPYISTYTLDAVCETVMGIKIKAQDNPKTPFLSAMQAILNLVCERIFHLWLQPEWLYKLFPKYSKYKKCVKVLHDFTNEVICKRKEELKNKETCPRETDQMFDLGNYQNQSFLDHLIRLSGGEKGYNNTELREEVLTLTIAGTDTSAVAIGYTLKLLGMYPKIQDKVVQEIQEVFGDSERPLIKDDLLKLKYLERVVKESLRLFPPVPFIIRKVLQDITLPSGKILPAGSGVVVSIWGIHRDPKYWGPDAECFDPDRFSPERFKLQHPCCYMPFSSGPRNCLGYQYALMSVKTALSTILRRYKIVVAAESGPVPHIKSKIDVMMKATDDYEVVLEKRNL</sequence>
<evidence type="ECO:0000256" key="3">
    <source>
        <dbReference type="ARBA" id="ARBA00004174"/>
    </source>
</evidence>
<dbReference type="InterPro" id="IPR036396">
    <property type="entry name" value="Cyt_P450_sf"/>
</dbReference>
<evidence type="ECO:0000256" key="15">
    <source>
        <dbReference type="SAM" id="Phobius"/>
    </source>
</evidence>
<dbReference type="Proteomes" id="UP000837857">
    <property type="component" value="Chromosome 8"/>
</dbReference>
<evidence type="ECO:0000256" key="7">
    <source>
        <dbReference type="ARBA" id="ARBA00022723"/>
    </source>
</evidence>
<keyword evidence="17" id="KW-1185">Reference proteome</keyword>
<evidence type="ECO:0000256" key="13">
    <source>
        <dbReference type="ARBA" id="ARBA00023136"/>
    </source>
</evidence>
<dbReference type="PRINTS" id="PR00463">
    <property type="entry name" value="EP450I"/>
</dbReference>
<dbReference type="InterPro" id="IPR001128">
    <property type="entry name" value="Cyt_P450"/>
</dbReference>
<evidence type="ECO:0000256" key="2">
    <source>
        <dbReference type="ARBA" id="ARBA00003690"/>
    </source>
</evidence>
<dbReference type="EMBL" id="OW152820">
    <property type="protein sequence ID" value="CAH2075152.1"/>
    <property type="molecule type" value="Genomic_DNA"/>
</dbReference>
<dbReference type="CDD" id="cd20628">
    <property type="entry name" value="CYP4"/>
    <property type="match status" value="1"/>
</dbReference>
<comment type="cofactor">
    <cofactor evidence="1">
        <name>heme</name>
        <dbReference type="ChEBI" id="CHEBI:30413"/>
    </cofactor>
</comment>
<keyword evidence="11 14" id="KW-0408">Iron</keyword>
<evidence type="ECO:0000256" key="10">
    <source>
        <dbReference type="ARBA" id="ARBA00023002"/>
    </source>
</evidence>
<accession>A0ABN8J381</accession>
<dbReference type="InterPro" id="IPR050196">
    <property type="entry name" value="Cytochrome_P450_Monoox"/>
</dbReference>
<gene>
    <name evidence="16" type="ORF">IPOD504_LOCUS16541</name>
</gene>
<keyword evidence="15" id="KW-0812">Transmembrane</keyword>
<evidence type="ECO:0000256" key="5">
    <source>
        <dbReference type="ARBA" id="ARBA00010617"/>
    </source>
</evidence>
<keyword evidence="15" id="KW-1133">Transmembrane helix</keyword>
<keyword evidence="13 15" id="KW-0472">Membrane</keyword>
<dbReference type="Pfam" id="PF00067">
    <property type="entry name" value="p450"/>
    <property type="match status" value="1"/>
</dbReference>
<keyword evidence="10 14" id="KW-0560">Oxidoreductase</keyword>
<dbReference type="PRINTS" id="PR00385">
    <property type="entry name" value="P450"/>
</dbReference>
<keyword evidence="8" id="KW-0256">Endoplasmic reticulum</keyword>
<comment type="similarity">
    <text evidence="5 14">Belongs to the cytochrome P450 family.</text>
</comment>
<name>A0ABN8J381_9NEOP</name>
<dbReference type="PANTHER" id="PTHR24291">
    <property type="entry name" value="CYTOCHROME P450 FAMILY 4"/>
    <property type="match status" value="1"/>
</dbReference>
<dbReference type="InterPro" id="IPR017972">
    <property type="entry name" value="Cyt_P450_CS"/>
</dbReference>
<keyword evidence="9" id="KW-0492">Microsome</keyword>